<dbReference type="Pfam" id="PF03195">
    <property type="entry name" value="LOB"/>
    <property type="match status" value="1"/>
</dbReference>
<keyword evidence="4" id="KW-1185">Reference proteome</keyword>
<dbReference type="PANTHER" id="PTHR31301">
    <property type="entry name" value="LOB DOMAIN-CONTAINING PROTEIN 4-RELATED"/>
    <property type="match status" value="1"/>
</dbReference>
<name>A0AAV1RUA3_9ROSI</name>
<dbReference type="EMBL" id="CAWUPB010001157">
    <property type="protein sequence ID" value="CAK7339092.1"/>
    <property type="molecule type" value="Genomic_DNA"/>
</dbReference>
<evidence type="ECO:0000313" key="3">
    <source>
        <dbReference type="EMBL" id="CAK7339092.1"/>
    </source>
</evidence>
<dbReference type="PANTHER" id="PTHR31301:SF19">
    <property type="entry name" value="LOB DOMAIN-CONTAINING PROTEIN 2"/>
    <property type="match status" value="1"/>
</dbReference>
<dbReference type="InterPro" id="IPR004883">
    <property type="entry name" value="LOB"/>
</dbReference>
<comment type="similarity">
    <text evidence="1">Belongs to the LOB domain-containing protein family.</text>
</comment>
<gene>
    <name evidence="3" type="ORF">DCAF_LOCUS14140</name>
</gene>
<feature type="domain" description="LOB" evidence="2">
    <location>
        <begin position="16"/>
        <end position="117"/>
    </location>
</feature>
<accession>A0AAV1RUA3</accession>
<evidence type="ECO:0000313" key="4">
    <source>
        <dbReference type="Proteomes" id="UP001314170"/>
    </source>
</evidence>
<protein>
    <recommendedName>
        <fullName evidence="2">LOB domain-containing protein</fullName>
    </recommendedName>
</protein>
<dbReference type="AlphaFoldDB" id="A0AAV1RUA3"/>
<evidence type="ECO:0000256" key="1">
    <source>
        <dbReference type="ARBA" id="ARBA00005474"/>
    </source>
</evidence>
<proteinExistence type="inferred from homology"/>
<dbReference type="PROSITE" id="PS50891">
    <property type="entry name" value="LOB"/>
    <property type="match status" value="1"/>
</dbReference>
<comment type="caution">
    <text evidence="3">The sequence shown here is derived from an EMBL/GenBank/DDBJ whole genome shotgun (WGS) entry which is preliminary data.</text>
</comment>
<evidence type="ECO:0000259" key="2">
    <source>
        <dbReference type="PROSITE" id="PS50891"/>
    </source>
</evidence>
<sequence length="244" mass="27605">MQRGNNNYSNRVAVHQACASCKHQRKRCAEDCVLAPYFPAERAQEFQAVHKVFGVSNVVKLVKGVKEDRREETVDSLVWEAACRQNDPVLGSYGKYKEIKEEFELFKMQHPLTNQNLNQNLGTAMYKKQSPVTIAWNGTNGINGMNNRGNGIGVGLANNNMVNYGLDNSNLIVDSIPHNYRWQYVQSSDKSNQERDDSSLLLPMPSPLPYQQQYYLPGQFGPVNGKPMDNTLFMGEEDEPLSRI</sequence>
<reference evidence="3 4" key="1">
    <citation type="submission" date="2024-01" db="EMBL/GenBank/DDBJ databases">
        <authorList>
            <person name="Waweru B."/>
        </authorList>
    </citation>
    <scope>NUCLEOTIDE SEQUENCE [LARGE SCALE GENOMIC DNA]</scope>
</reference>
<organism evidence="3 4">
    <name type="scientific">Dovyalis caffra</name>
    <dbReference type="NCBI Taxonomy" id="77055"/>
    <lineage>
        <taxon>Eukaryota</taxon>
        <taxon>Viridiplantae</taxon>
        <taxon>Streptophyta</taxon>
        <taxon>Embryophyta</taxon>
        <taxon>Tracheophyta</taxon>
        <taxon>Spermatophyta</taxon>
        <taxon>Magnoliopsida</taxon>
        <taxon>eudicotyledons</taxon>
        <taxon>Gunneridae</taxon>
        <taxon>Pentapetalae</taxon>
        <taxon>rosids</taxon>
        <taxon>fabids</taxon>
        <taxon>Malpighiales</taxon>
        <taxon>Salicaceae</taxon>
        <taxon>Flacourtieae</taxon>
        <taxon>Dovyalis</taxon>
    </lineage>
</organism>
<dbReference type="Proteomes" id="UP001314170">
    <property type="component" value="Unassembled WGS sequence"/>
</dbReference>